<dbReference type="GO" id="GO:0080120">
    <property type="term" value="P:CAAX-box protein maturation"/>
    <property type="evidence" value="ECO:0007669"/>
    <property type="project" value="UniProtKB-ARBA"/>
</dbReference>
<evidence type="ECO:0000259" key="2">
    <source>
        <dbReference type="Pfam" id="PF02517"/>
    </source>
</evidence>
<dbReference type="GO" id="GO:0006508">
    <property type="term" value="P:proteolysis"/>
    <property type="evidence" value="ECO:0007669"/>
    <property type="project" value="UniProtKB-KW"/>
</dbReference>
<proteinExistence type="predicted"/>
<feature type="transmembrane region" description="Helical" evidence="1">
    <location>
        <begin position="242"/>
        <end position="264"/>
    </location>
</feature>
<dbReference type="AlphaFoldDB" id="A0A7D4TEY2"/>
<sequence>MNGPSAAHFPAPEALDRAARTRLWWQIGILLALSVGRSALYSVLQLIEALGQDVSLGAQATQVNPSANAREFWDVLYQFLGQFFALVPVALAIYFLWEPGRSAFRLIGLDFRRFGGDLARGILLVLVIGVPGLGLYALGRVLGITVQVGAAPLDASWWTVPLLLLAAVRAGLTEEVIFLGYLFDRLRRLGWGWWTIILSTAALRGAYHAYQGIGPIIGNVAMGIVFGWCYRRWGRVMPLVIAHTLIDVVAFVGYPLAVALWPAVFAPTPAPTPTPTP</sequence>
<feature type="transmembrane region" description="Helical" evidence="1">
    <location>
        <begin position="158"/>
        <end position="182"/>
    </location>
</feature>
<dbReference type="EMBL" id="CP054038">
    <property type="protein sequence ID" value="QKJ19100.1"/>
    <property type="molecule type" value="Genomic_DNA"/>
</dbReference>
<evidence type="ECO:0000256" key="1">
    <source>
        <dbReference type="SAM" id="Phobius"/>
    </source>
</evidence>
<evidence type="ECO:0000313" key="3">
    <source>
        <dbReference type="EMBL" id="QKJ19100.1"/>
    </source>
</evidence>
<accession>A0A7D4TEY2</accession>
<dbReference type="GO" id="GO:0004175">
    <property type="term" value="F:endopeptidase activity"/>
    <property type="evidence" value="ECO:0007669"/>
    <property type="project" value="UniProtKB-ARBA"/>
</dbReference>
<dbReference type="RefSeq" id="WP_172989541.1">
    <property type="nucleotide sequence ID" value="NZ_CP054038.1"/>
</dbReference>
<keyword evidence="3" id="KW-0378">Hydrolase</keyword>
<organism evidence="3 4">
    <name type="scientific">Microbacterium hominis</name>
    <dbReference type="NCBI Taxonomy" id="162426"/>
    <lineage>
        <taxon>Bacteria</taxon>
        <taxon>Bacillati</taxon>
        <taxon>Actinomycetota</taxon>
        <taxon>Actinomycetes</taxon>
        <taxon>Micrococcales</taxon>
        <taxon>Microbacteriaceae</taxon>
        <taxon>Microbacterium</taxon>
    </lineage>
</organism>
<keyword evidence="1" id="KW-0812">Transmembrane</keyword>
<evidence type="ECO:0000313" key="4">
    <source>
        <dbReference type="Proteomes" id="UP000502498"/>
    </source>
</evidence>
<gene>
    <name evidence="3" type="ORF">HQM25_06740</name>
</gene>
<reference evidence="3 4" key="1">
    <citation type="submission" date="2020-05" db="EMBL/GenBank/DDBJ databases">
        <title>Strain PA2F3 complete genome.</title>
        <authorList>
            <person name="Kim Y.-S."/>
            <person name="Kim S.-J."/>
            <person name="Jung H.-k."/>
            <person name="Kim S.-E."/>
            <person name="Kim K.-H."/>
        </authorList>
    </citation>
    <scope>NUCLEOTIDE SEQUENCE [LARGE SCALE GENOMIC DNA]</scope>
    <source>
        <strain evidence="3 4">PA2F3</strain>
    </source>
</reference>
<feature type="transmembrane region" description="Helical" evidence="1">
    <location>
        <begin position="189"/>
        <end position="207"/>
    </location>
</feature>
<dbReference type="Pfam" id="PF02517">
    <property type="entry name" value="Rce1-like"/>
    <property type="match status" value="1"/>
</dbReference>
<keyword evidence="3" id="KW-0482">Metalloprotease</keyword>
<protein>
    <submittedName>
        <fullName evidence="3">CPBP family intramembrane metalloprotease</fullName>
    </submittedName>
</protein>
<keyword evidence="3" id="KW-0645">Protease</keyword>
<keyword evidence="1" id="KW-0472">Membrane</keyword>
<dbReference type="InterPro" id="IPR003675">
    <property type="entry name" value="Rce1/LyrA-like_dom"/>
</dbReference>
<feature type="transmembrane region" description="Helical" evidence="1">
    <location>
        <begin position="118"/>
        <end position="138"/>
    </location>
</feature>
<dbReference type="Proteomes" id="UP000502498">
    <property type="component" value="Chromosome"/>
</dbReference>
<feature type="domain" description="CAAX prenyl protease 2/Lysostaphin resistance protein A-like" evidence="2">
    <location>
        <begin position="157"/>
        <end position="249"/>
    </location>
</feature>
<name>A0A7D4TEY2_9MICO</name>
<keyword evidence="1" id="KW-1133">Transmembrane helix</keyword>
<feature type="transmembrane region" description="Helical" evidence="1">
    <location>
        <begin position="75"/>
        <end position="97"/>
    </location>
</feature>
<dbReference type="GO" id="GO:0008237">
    <property type="term" value="F:metallopeptidase activity"/>
    <property type="evidence" value="ECO:0007669"/>
    <property type="project" value="UniProtKB-KW"/>
</dbReference>
<feature type="transmembrane region" description="Helical" evidence="1">
    <location>
        <begin position="213"/>
        <end position="230"/>
    </location>
</feature>